<dbReference type="PROSITE" id="PS50893">
    <property type="entry name" value="ABC_TRANSPORTER_2"/>
    <property type="match status" value="1"/>
</dbReference>
<dbReference type="AlphaFoldDB" id="A0A060A108"/>
<evidence type="ECO:0000259" key="4">
    <source>
        <dbReference type="PROSITE" id="PS50893"/>
    </source>
</evidence>
<evidence type="ECO:0000256" key="1">
    <source>
        <dbReference type="ARBA" id="ARBA00022448"/>
    </source>
</evidence>
<evidence type="ECO:0000256" key="2">
    <source>
        <dbReference type="ARBA" id="ARBA00022741"/>
    </source>
</evidence>
<gene>
    <name evidence="5" type="ORF">Acaty_c2090</name>
</gene>
<dbReference type="HOGENOM" id="CLU_000604_1_22_6"/>
<protein>
    <submittedName>
        <fullName evidence="5">Methionine ABC transporter ATP-binding protein</fullName>
    </submittedName>
</protein>
<keyword evidence="3 5" id="KW-0067">ATP-binding</keyword>
<dbReference type="PANTHER" id="PTHR43023:SF3">
    <property type="entry name" value="PROTEIN TRIGALACTOSYLDIACYLGLYCEROL 3, CHLOROPLASTIC"/>
    <property type="match status" value="1"/>
</dbReference>
<proteinExistence type="predicted"/>
<dbReference type="InterPro" id="IPR003439">
    <property type="entry name" value="ABC_transporter-like_ATP-bd"/>
</dbReference>
<dbReference type="GO" id="GO:0016887">
    <property type="term" value="F:ATP hydrolysis activity"/>
    <property type="evidence" value="ECO:0007669"/>
    <property type="project" value="InterPro"/>
</dbReference>
<dbReference type="GeneID" id="92932164"/>
<reference evidence="5 6" key="1">
    <citation type="journal article" date="2009" name="J. Bacteriol.">
        <title>Draft genome sequence of the extremely acidophilic bacterium Acidithiobacillus caldus ATCC 51756 reveals metabolic versatility in the genus Acidithiobacillus.</title>
        <authorList>
            <person name="Valdes J."/>
            <person name="Quatrini R."/>
            <person name="Hallberg K."/>
            <person name="Dopson M."/>
            <person name="Valenzuela P.D."/>
            <person name="Holmes D.S."/>
        </authorList>
    </citation>
    <scope>NUCLEOTIDE SEQUENCE [LARGE SCALE GENOMIC DNA]</scope>
    <source>
        <strain evidence="6">ATCC 51756 / DSM 8584 / KU</strain>
    </source>
</reference>
<evidence type="ECO:0000313" key="5">
    <source>
        <dbReference type="EMBL" id="AIA55946.1"/>
    </source>
</evidence>
<sequence>MSAEHAIVCRDVATRFGPHWVHRHLDLEVRAGEILSIVGGSGSGKTTLLRAMVGLVPHVEGEIRILGSSLAQLRGRAAVALRRRWGMLFQQGALFSALTVFENIAFPMREWGGLSERDIRELVSLKLQMVGLRPADAYKLPAELSGGMVKRAALARALALEAEILFLDEPTSGLDPITAADFDDLLRDVHRDVGLTVVMVSHDLDSIAATSDRIAVLSQGKVLTIGSLQEVAEVDDPYVREFFHGERGERVLKALRC</sequence>
<dbReference type="Proteomes" id="UP000005522">
    <property type="component" value="Chromosome"/>
</dbReference>
<dbReference type="SUPFAM" id="SSF52540">
    <property type="entry name" value="P-loop containing nucleoside triphosphate hydrolases"/>
    <property type="match status" value="1"/>
</dbReference>
<accession>A0A060A108</accession>
<dbReference type="SMART" id="SM00382">
    <property type="entry name" value="AAA"/>
    <property type="match status" value="1"/>
</dbReference>
<dbReference type="Gene3D" id="3.40.50.300">
    <property type="entry name" value="P-loop containing nucleotide triphosphate hydrolases"/>
    <property type="match status" value="1"/>
</dbReference>
<dbReference type="InterPro" id="IPR027417">
    <property type="entry name" value="P-loop_NTPase"/>
</dbReference>
<dbReference type="EMBL" id="CP005986">
    <property type="protein sequence ID" value="AIA55946.1"/>
    <property type="molecule type" value="Genomic_DNA"/>
</dbReference>
<dbReference type="PANTHER" id="PTHR43023">
    <property type="entry name" value="PROTEIN TRIGALACTOSYLDIACYLGLYCEROL 3, CHLOROPLASTIC"/>
    <property type="match status" value="1"/>
</dbReference>
<keyword evidence="2" id="KW-0547">Nucleotide-binding</keyword>
<evidence type="ECO:0000313" key="6">
    <source>
        <dbReference type="Proteomes" id="UP000005522"/>
    </source>
</evidence>
<name>A0A060A108_ACICK</name>
<dbReference type="KEGG" id="acz:Acaty_c2090"/>
<organism evidence="5 6">
    <name type="scientific">Acidithiobacillus caldus (strain ATCC 51756 / DSM 8584 / KU)</name>
    <dbReference type="NCBI Taxonomy" id="637389"/>
    <lineage>
        <taxon>Bacteria</taxon>
        <taxon>Pseudomonadati</taxon>
        <taxon>Pseudomonadota</taxon>
        <taxon>Acidithiobacillia</taxon>
        <taxon>Acidithiobacillales</taxon>
        <taxon>Acidithiobacillaceae</taxon>
        <taxon>Acidithiobacillus</taxon>
    </lineage>
</organism>
<feature type="domain" description="ABC transporter" evidence="4">
    <location>
        <begin position="7"/>
        <end position="244"/>
    </location>
</feature>
<dbReference type="eggNOG" id="COG1127">
    <property type="taxonomic scope" value="Bacteria"/>
</dbReference>
<dbReference type="InterPro" id="IPR003593">
    <property type="entry name" value="AAA+_ATPase"/>
</dbReference>
<dbReference type="Pfam" id="PF00005">
    <property type="entry name" value="ABC_tran"/>
    <property type="match status" value="1"/>
</dbReference>
<evidence type="ECO:0000256" key="3">
    <source>
        <dbReference type="ARBA" id="ARBA00022840"/>
    </source>
</evidence>
<keyword evidence="1" id="KW-0813">Transport</keyword>
<dbReference type="GO" id="GO:0005524">
    <property type="term" value="F:ATP binding"/>
    <property type="evidence" value="ECO:0007669"/>
    <property type="project" value="UniProtKB-KW"/>
</dbReference>
<dbReference type="RefSeq" id="WP_004868360.1">
    <property type="nucleotide sequence ID" value="NZ_CP005986.1"/>
</dbReference>